<keyword evidence="2" id="KW-1185">Reference proteome</keyword>
<dbReference type="EMBL" id="JBHMCA010000047">
    <property type="protein sequence ID" value="MFB9446406.1"/>
    <property type="molecule type" value="Genomic_DNA"/>
</dbReference>
<dbReference type="RefSeq" id="WP_223092135.1">
    <property type="nucleotide sequence ID" value="NZ_CP061913.1"/>
</dbReference>
<reference evidence="1 2" key="1">
    <citation type="submission" date="2024-09" db="EMBL/GenBank/DDBJ databases">
        <authorList>
            <person name="Sun Q."/>
            <person name="Mori K."/>
        </authorList>
    </citation>
    <scope>NUCLEOTIDE SEQUENCE [LARGE SCALE GENOMIC DNA]</scope>
    <source>
        <strain evidence="1 2">JCM 3307</strain>
    </source>
</reference>
<accession>A0ABV5MC33</accession>
<proteinExistence type="predicted"/>
<organism evidence="1 2">
    <name type="scientific">Dactylosporangium vinaceum</name>
    <dbReference type="NCBI Taxonomy" id="53362"/>
    <lineage>
        <taxon>Bacteria</taxon>
        <taxon>Bacillati</taxon>
        <taxon>Actinomycetota</taxon>
        <taxon>Actinomycetes</taxon>
        <taxon>Micromonosporales</taxon>
        <taxon>Micromonosporaceae</taxon>
        <taxon>Dactylosporangium</taxon>
    </lineage>
</organism>
<name>A0ABV5MC33_9ACTN</name>
<protein>
    <recommendedName>
        <fullName evidence="3">Lipoprotein</fullName>
    </recommendedName>
</protein>
<dbReference type="Proteomes" id="UP001589608">
    <property type="component" value="Unassembled WGS sequence"/>
</dbReference>
<evidence type="ECO:0000313" key="2">
    <source>
        <dbReference type="Proteomes" id="UP001589608"/>
    </source>
</evidence>
<comment type="caution">
    <text evidence="1">The sequence shown here is derived from an EMBL/GenBank/DDBJ whole genome shotgun (WGS) entry which is preliminary data.</text>
</comment>
<sequence length="178" mass="18125">MLVGVLVLGGCARGPAAPAAGPAVSVAGDRPSAAREPAGVEEAEVYTAVLRQYLGSRSDNSFSVNGFATTYVVARANGGEPLADDTRRRIAAALAAVTEVRFVATRDEVIQVRDGCPQAPAGSIVITLGAVAGDDREVQVPVNGFVACLGATWLTYVVHNGDGAGWTVTGTTGERSIA</sequence>
<gene>
    <name evidence="1" type="ORF">ACFFTR_25250</name>
</gene>
<evidence type="ECO:0000313" key="1">
    <source>
        <dbReference type="EMBL" id="MFB9446406.1"/>
    </source>
</evidence>
<evidence type="ECO:0008006" key="3">
    <source>
        <dbReference type="Google" id="ProtNLM"/>
    </source>
</evidence>